<evidence type="ECO:0000313" key="3">
    <source>
        <dbReference type="Proteomes" id="UP000256964"/>
    </source>
</evidence>
<dbReference type="OrthoDB" id="2757521at2759"/>
<dbReference type="EMBL" id="KZ857389">
    <property type="protein sequence ID" value="RDX52772.1"/>
    <property type="molecule type" value="Genomic_DNA"/>
</dbReference>
<organism evidence="2 3">
    <name type="scientific">Lentinus brumalis</name>
    <dbReference type="NCBI Taxonomy" id="2498619"/>
    <lineage>
        <taxon>Eukaryota</taxon>
        <taxon>Fungi</taxon>
        <taxon>Dikarya</taxon>
        <taxon>Basidiomycota</taxon>
        <taxon>Agaricomycotina</taxon>
        <taxon>Agaricomycetes</taxon>
        <taxon>Polyporales</taxon>
        <taxon>Polyporaceae</taxon>
        <taxon>Lentinus</taxon>
    </lineage>
</organism>
<dbReference type="Proteomes" id="UP000256964">
    <property type="component" value="Unassembled WGS sequence"/>
</dbReference>
<evidence type="ECO:0000313" key="2">
    <source>
        <dbReference type="EMBL" id="RDX52772.1"/>
    </source>
</evidence>
<accession>A0A371DJR7</accession>
<reference evidence="2 3" key="1">
    <citation type="journal article" date="2018" name="Biotechnol. Biofuels">
        <title>Integrative visual omics of the white-rot fungus Polyporus brumalis exposes the biotechnological potential of its oxidative enzymes for delignifying raw plant biomass.</title>
        <authorList>
            <person name="Miyauchi S."/>
            <person name="Rancon A."/>
            <person name="Drula E."/>
            <person name="Hage H."/>
            <person name="Chaduli D."/>
            <person name="Favel A."/>
            <person name="Grisel S."/>
            <person name="Henrissat B."/>
            <person name="Herpoel-Gimbert I."/>
            <person name="Ruiz-Duenas F.J."/>
            <person name="Chevret D."/>
            <person name="Hainaut M."/>
            <person name="Lin J."/>
            <person name="Wang M."/>
            <person name="Pangilinan J."/>
            <person name="Lipzen A."/>
            <person name="Lesage-Meessen L."/>
            <person name="Navarro D."/>
            <person name="Riley R."/>
            <person name="Grigoriev I.V."/>
            <person name="Zhou S."/>
            <person name="Raouche S."/>
            <person name="Rosso M.N."/>
        </authorList>
    </citation>
    <scope>NUCLEOTIDE SEQUENCE [LARGE SCALE GENOMIC DNA]</scope>
    <source>
        <strain evidence="2 3">BRFM 1820</strain>
    </source>
</reference>
<sequence>MSSVPNHYNADDRVRWERYAAALQAYGAGRGPHPGNTPAGYREVFKISQRFAPVPEDYPAPAPAQQTTPQPLAGVNMSDSAFNALLAHTATVNQQFAALQSKLLSDARRGATARSYEGRGRGGGPVYGRRGQRLVDRVSARLSGAPTAGPSKRKRGHRGGRGRDRNRHAKDADRDELAVMATNPAETAPQPGEYGVTDFMHTVIDRFARMFYTPDAAVVTMANDDGIVQEAAAAPQEPGTLVDQDFQMDLEQIGEGEEALVF</sequence>
<name>A0A371DJR7_9APHY</name>
<gene>
    <name evidence="2" type="ORF">OH76DRAFT_1416467</name>
</gene>
<dbReference type="AlphaFoldDB" id="A0A371DJR7"/>
<feature type="region of interest" description="Disordered" evidence="1">
    <location>
        <begin position="139"/>
        <end position="175"/>
    </location>
</feature>
<evidence type="ECO:0000256" key="1">
    <source>
        <dbReference type="SAM" id="MobiDB-lite"/>
    </source>
</evidence>
<feature type="region of interest" description="Disordered" evidence="1">
    <location>
        <begin position="113"/>
        <end position="132"/>
    </location>
</feature>
<feature type="compositionally biased region" description="Basic residues" evidence="1">
    <location>
        <begin position="151"/>
        <end position="168"/>
    </location>
</feature>
<dbReference type="STRING" id="139420.A0A371DJR7"/>
<keyword evidence="3" id="KW-1185">Reference proteome</keyword>
<proteinExistence type="predicted"/>
<protein>
    <submittedName>
        <fullName evidence="2">Uncharacterized protein</fullName>
    </submittedName>
</protein>